<keyword evidence="4" id="KW-0813">Transport</keyword>
<evidence type="ECO:0000256" key="5">
    <source>
        <dbReference type="ARBA" id="ARBA00022466"/>
    </source>
</evidence>
<comment type="similarity">
    <text evidence="2">Belongs to the MerT family.</text>
</comment>
<evidence type="ECO:0000256" key="15">
    <source>
        <dbReference type="SAM" id="Phobius"/>
    </source>
</evidence>
<dbReference type="InterPro" id="IPR003457">
    <property type="entry name" value="Transprt_MerT"/>
</dbReference>
<gene>
    <name evidence="16" type="primary">merT</name>
</gene>
<keyword evidence="10" id="KW-0476">Mercury</keyword>
<dbReference type="GO" id="GO:0005886">
    <property type="term" value="C:plasma membrane"/>
    <property type="evidence" value="ECO:0007669"/>
    <property type="project" value="UniProtKB-SubCell"/>
</dbReference>
<keyword evidence="5" id="KW-0475">Mercuric resistance</keyword>
<comment type="function">
    <text evidence="14">Involved in mercury resistance. Probably transfers a mercuric ion from the periplasmic Hg(2+)-binding protein MerP to the cytoplasmic mercuric reductase MerA.</text>
</comment>
<name>Q9EY70_PSEHA</name>
<evidence type="ECO:0000256" key="1">
    <source>
        <dbReference type="ARBA" id="ARBA00004429"/>
    </source>
</evidence>
<evidence type="ECO:0000256" key="8">
    <source>
        <dbReference type="ARBA" id="ARBA00022692"/>
    </source>
</evidence>
<keyword evidence="7" id="KW-0997">Cell inner membrane</keyword>
<proteinExistence type="inferred from homology"/>
<keyword evidence="11 15" id="KW-1133">Transmembrane helix</keyword>
<sequence>MNQKKSNLPMIGGIIAALGAGVCCVGPLLLLLLGVSGSWIGNVTAFEPYRPLFIAFVVLLFGYSGWKIYRPVESVSRERPVQFLRNSNNEKSFSG</sequence>
<evidence type="ECO:0000256" key="7">
    <source>
        <dbReference type="ARBA" id="ARBA00022519"/>
    </source>
</evidence>
<accession>Q9EY70</accession>
<evidence type="ECO:0000256" key="2">
    <source>
        <dbReference type="ARBA" id="ARBA00008224"/>
    </source>
</evidence>
<comment type="subcellular location">
    <subcellularLocation>
        <location evidence="1">Cell inner membrane</location>
        <topology evidence="1">Multi-pass membrane protein</topology>
    </subcellularLocation>
</comment>
<evidence type="ECO:0000256" key="11">
    <source>
        <dbReference type="ARBA" id="ARBA00022989"/>
    </source>
</evidence>
<keyword evidence="6" id="KW-1003">Cell membrane</keyword>
<evidence type="ECO:0000256" key="14">
    <source>
        <dbReference type="ARBA" id="ARBA00045720"/>
    </source>
</evidence>
<keyword evidence="8 15" id="KW-0812">Transmembrane</keyword>
<reference evidence="16" key="1">
    <citation type="journal article" date="2001" name="Appl. Microbiol. Biotechnol.">
        <title>The meroperon of a mercury-resistant Pseudoalteromonas haloplanktis strain isolated from Minamata Bay, Japan.</title>
        <authorList>
            <person name="Iohara K."/>
            <person name="Iiyama R."/>
            <person name="Nakamura K."/>
            <person name="Silver S."/>
            <person name="Sakai M."/>
            <person name="Takeshita M."/>
            <person name="Furukawa K."/>
        </authorList>
    </citation>
    <scope>NUCLEOTIDE SEQUENCE</scope>
</reference>
<evidence type="ECO:0000256" key="3">
    <source>
        <dbReference type="ARBA" id="ARBA00017053"/>
    </source>
</evidence>
<evidence type="ECO:0000256" key="4">
    <source>
        <dbReference type="ARBA" id="ARBA00022448"/>
    </source>
</evidence>
<dbReference type="Gene3D" id="1.10.287.910">
    <property type="entry name" value="bacterial mercury transporter, merf"/>
    <property type="match status" value="1"/>
</dbReference>
<evidence type="ECO:0000256" key="13">
    <source>
        <dbReference type="ARBA" id="ARBA00030934"/>
    </source>
</evidence>
<keyword evidence="9" id="KW-0479">Metal-binding</keyword>
<evidence type="ECO:0000313" key="16">
    <source>
        <dbReference type="EMBL" id="AAF99442.1"/>
    </source>
</evidence>
<dbReference type="GO" id="GO:0015097">
    <property type="term" value="F:mercury ion transmembrane transporter activity"/>
    <property type="evidence" value="ECO:0007669"/>
    <property type="project" value="InterPro"/>
</dbReference>
<keyword evidence="12 15" id="KW-0472">Membrane</keyword>
<evidence type="ECO:0000256" key="9">
    <source>
        <dbReference type="ARBA" id="ARBA00022723"/>
    </source>
</evidence>
<dbReference type="Pfam" id="PF02411">
    <property type="entry name" value="MerT"/>
    <property type="match status" value="1"/>
</dbReference>
<evidence type="ECO:0000256" key="10">
    <source>
        <dbReference type="ARBA" id="ARBA00022914"/>
    </source>
</evidence>
<evidence type="ECO:0000256" key="6">
    <source>
        <dbReference type="ARBA" id="ARBA00022475"/>
    </source>
</evidence>
<evidence type="ECO:0000256" key="12">
    <source>
        <dbReference type="ARBA" id="ARBA00023136"/>
    </source>
</evidence>
<feature type="transmembrane region" description="Helical" evidence="15">
    <location>
        <begin position="52"/>
        <end position="69"/>
    </location>
</feature>
<dbReference type="AlphaFoldDB" id="Q9EY70"/>
<organism evidence="16">
    <name type="scientific">Pseudoalteromonas haloplanktis</name>
    <name type="common">Alteromonas haloplanktis</name>
    <dbReference type="NCBI Taxonomy" id="228"/>
    <lineage>
        <taxon>Bacteria</taxon>
        <taxon>Pseudomonadati</taxon>
        <taxon>Pseudomonadota</taxon>
        <taxon>Gammaproteobacteria</taxon>
        <taxon>Alteromonadales</taxon>
        <taxon>Pseudoalteromonadaceae</taxon>
        <taxon>Pseudoalteromonas</taxon>
    </lineage>
</organism>
<dbReference type="GO" id="GO:0046872">
    <property type="term" value="F:metal ion binding"/>
    <property type="evidence" value="ECO:0007669"/>
    <property type="project" value="UniProtKB-KW"/>
</dbReference>
<dbReference type="EMBL" id="AY005468">
    <property type="protein sequence ID" value="AAF99442.1"/>
    <property type="molecule type" value="Genomic_DNA"/>
</dbReference>
<feature type="transmembrane region" description="Helical" evidence="15">
    <location>
        <begin position="12"/>
        <end position="40"/>
    </location>
</feature>
<protein>
    <recommendedName>
        <fullName evidence="3">Mercuric transport protein MerT</fullName>
    </recommendedName>
    <alternativeName>
        <fullName evidence="13">Mercury ion transport protein</fullName>
    </alternativeName>
</protein>